<evidence type="ECO:0000313" key="2">
    <source>
        <dbReference type="Proteomes" id="UP000003711"/>
    </source>
</evidence>
<accession>E2ND77</accession>
<name>E2ND77_9BACE</name>
<reference evidence="1 2" key="2">
    <citation type="submission" date="2009-01" db="EMBL/GenBank/DDBJ databases">
        <title>Draft genome sequence of Bacteroides cellulosilyticus (DSM 14838).</title>
        <authorList>
            <person name="Sudarsanam P."/>
            <person name="Ley R."/>
            <person name="Guruge J."/>
            <person name="Turnbaugh P.J."/>
            <person name="Mahowald M."/>
            <person name="Liep D."/>
            <person name="Gordon J."/>
        </authorList>
    </citation>
    <scope>NUCLEOTIDE SEQUENCE [LARGE SCALE GENOMIC DNA]</scope>
    <source>
        <strain evidence="1 2">DSM 14838</strain>
    </source>
</reference>
<dbReference type="Proteomes" id="UP000003711">
    <property type="component" value="Unassembled WGS sequence"/>
</dbReference>
<dbReference type="HOGENOM" id="CLU_2803348_0_0_10"/>
<reference evidence="1 2" key="1">
    <citation type="submission" date="2008-12" db="EMBL/GenBank/DDBJ databases">
        <authorList>
            <person name="Fulton L."/>
            <person name="Clifton S."/>
            <person name="Fulton B."/>
            <person name="Xu J."/>
            <person name="Minx P."/>
            <person name="Pepin K.H."/>
            <person name="Johnson M."/>
            <person name="Bhonagiri V."/>
            <person name="Nash W.E."/>
            <person name="Mardis E.R."/>
            <person name="Wilson R.K."/>
        </authorList>
    </citation>
    <scope>NUCLEOTIDE SEQUENCE [LARGE SCALE GENOMIC DNA]</scope>
    <source>
        <strain evidence="1 2">DSM 14838</strain>
    </source>
</reference>
<protein>
    <submittedName>
        <fullName evidence="1">Uncharacterized protein</fullName>
    </submittedName>
</protein>
<sequence length="67" mass="7695">MLLLLNNLSLIPKSPSPKPFFPQSLRGFFCFFPEYSYFCCTKQTKKHSICNANLLCMWCGYIVPAVP</sequence>
<dbReference type="EMBL" id="ACCH01000170">
    <property type="protein sequence ID" value="EEF90088.1"/>
    <property type="molecule type" value="Genomic_DNA"/>
</dbReference>
<evidence type="ECO:0000313" key="1">
    <source>
        <dbReference type="EMBL" id="EEF90088.1"/>
    </source>
</evidence>
<organism evidence="1 2">
    <name type="scientific">Bacteroides cellulosilyticus DSM 14838</name>
    <dbReference type="NCBI Taxonomy" id="537012"/>
    <lineage>
        <taxon>Bacteria</taxon>
        <taxon>Pseudomonadati</taxon>
        <taxon>Bacteroidota</taxon>
        <taxon>Bacteroidia</taxon>
        <taxon>Bacteroidales</taxon>
        <taxon>Bacteroidaceae</taxon>
        <taxon>Bacteroides</taxon>
    </lineage>
</organism>
<comment type="caution">
    <text evidence="1">The sequence shown here is derived from an EMBL/GenBank/DDBJ whole genome shotgun (WGS) entry which is preliminary data.</text>
</comment>
<dbReference type="AlphaFoldDB" id="E2ND77"/>
<gene>
    <name evidence="1" type="ORF">BACCELL_02236</name>
</gene>
<proteinExistence type="predicted"/>